<name>A0A4Y7Q5X7_9AGAM</name>
<dbReference type="CDD" id="cd22191">
    <property type="entry name" value="DPBB_RlpA_EXP_N-like"/>
    <property type="match status" value="1"/>
</dbReference>
<gene>
    <name evidence="4" type="ORF">BD410DRAFT_839769</name>
</gene>
<evidence type="ECO:0000259" key="3">
    <source>
        <dbReference type="Pfam" id="PF03330"/>
    </source>
</evidence>
<feature type="signal peptide" evidence="2">
    <location>
        <begin position="1"/>
        <end position="18"/>
    </location>
</feature>
<dbReference type="VEuPathDB" id="FungiDB:BD410DRAFT_839769"/>
<dbReference type="PANTHER" id="PTHR31836:SF28">
    <property type="entry name" value="SRCR DOMAIN-CONTAINING PROTEIN-RELATED"/>
    <property type="match status" value="1"/>
</dbReference>
<reference evidence="4 5" key="1">
    <citation type="submission" date="2018-06" db="EMBL/GenBank/DDBJ databases">
        <title>A transcriptomic atlas of mushroom development highlights an independent origin of complex multicellularity.</title>
        <authorList>
            <consortium name="DOE Joint Genome Institute"/>
            <person name="Krizsan K."/>
            <person name="Almasi E."/>
            <person name="Merenyi Z."/>
            <person name="Sahu N."/>
            <person name="Viragh M."/>
            <person name="Koszo T."/>
            <person name="Mondo S."/>
            <person name="Kiss B."/>
            <person name="Balint B."/>
            <person name="Kues U."/>
            <person name="Barry K."/>
            <person name="Hegedus J.C."/>
            <person name="Henrissat B."/>
            <person name="Johnson J."/>
            <person name="Lipzen A."/>
            <person name="Ohm R."/>
            <person name="Nagy I."/>
            <person name="Pangilinan J."/>
            <person name="Yan J."/>
            <person name="Xiong Y."/>
            <person name="Grigoriev I.V."/>
            <person name="Hibbett D.S."/>
            <person name="Nagy L.G."/>
        </authorList>
    </citation>
    <scope>NUCLEOTIDE SEQUENCE [LARGE SCALE GENOMIC DNA]</scope>
    <source>
        <strain evidence="4 5">SZMC22713</strain>
    </source>
</reference>
<protein>
    <recommendedName>
        <fullName evidence="3">RlpA-like protein double-psi beta-barrel domain-containing protein</fullName>
    </recommendedName>
</protein>
<evidence type="ECO:0000313" key="5">
    <source>
        <dbReference type="Proteomes" id="UP000294933"/>
    </source>
</evidence>
<dbReference type="PANTHER" id="PTHR31836">
    <property type="match status" value="1"/>
</dbReference>
<proteinExistence type="predicted"/>
<dbReference type="InterPro" id="IPR036908">
    <property type="entry name" value="RlpA-like_sf"/>
</dbReference>
<keyword evidence="5" id="KW-1185">Reference proteome</keyword>
<evidence type="ECO:0000256" key="2">
    <source>
        <dbReference type="SAM" id="SignalP"/>
    </source>
</evidence>
<evidence type="ECO:0000256" key="1">
    <source>
        <dbReference type="ARBA" id="ARBA00022729"/>
    </source>
</evidence>
<dbReference type="OrthoDB" id="623670at2759"/>
<dbReference type="Proteomes" id="UP000294933">
    <property type="component" value="Unassembled WGS sequence"/>
</dbReference>
<dbReference type="AlphaFoldDB" id="A0A4Y7Q5X7"/>
<accession>A0A4Y7Q5X7</accession>
<sequence length="129" mass="13637">MRFSPILVSLAVSTFVQSQSLQVGVPVTGGIATYYNQYGQRGRCGNIFSDNALIAAVATTRFSNSLCGQHLRVTNTATGKFVTVTIQDSCASCSANSLDLSDGAFNALANLAEQASGKIPSKTRRKLKI</sequence>
<dbReference type="Gene3D" id="2.40.40.10">
    <property type="entry name" value="RlpA-like domain"/>
    <property type="match status" value="1"/>
</dbReference>
<dbReference type="SUPFAM" id="SSF50685">
    <property type="entry name" value="Barwin-like endoglucanases"/>
    <property type="match status" value="1"/>
</dbReference>
<organism evidence="4 5">
    <name type="scientific">Rickenella mellea</name>
    <dbReference type="NCBI Taxonomy" id="50990"/>
    <lineage>
        <taxon>Eukaryota</taxon>
        <taxon>Fungi</taxon>
        <taxon>Dikarya</taxon>
        <taxon>Basidiomycota</taxon>
        <taxon>Agaricomycotina</taxon>
        <taxon>Agaricomycetes</taxon>
        <taxon>Hymenochaetales</taxon>
        <taxon>Rickenellaceae</taxon>
        <taxon>Rickenella</taxon>
    </lineage>
</organism>
<dbReference type="InterPro" id="IPR051477">
    <property type="entry name" value="Expansin_CellWall"/>
</dbReference>
<dbReference type="Pfam" id="PF03330">
    <property type="entry name" value="DPBB_1"/>
    <property type="match status" value="1"/>
</dbReference>
<feature type="domain" description="RlpA-like protein double-psi beta-barrel" evidence="3">
    <location>
        <begin position="29"/>
        <end position="119"/>
    </location>
</feature>
<keyword evidence="1 2" id="KW-0732">Signal</keyword>
<dbReference type="STRING" id="50990.A0A4Y7Q5X7"/>
<dbReference type="InterPro" id="IPR009009">
    <property type="entry name" value="RlpA-like_DPBB"/>
</dbReference>
<dbReference type="EMBL" id="ML170175">
    <property type="protein sequence ID" value="TDL22309.1"/>
    <property type="molecule type" value="Genomic_DNA"/>
</dbReference>
<feature type="chain" id="PRO_5021420278" description="RlpA-like protein double-psi beta-barrel domain-containing protein" evidence="2">
    <location>
        <begin position="19"/>
        <end position="129"/>
    </location>
</feature>
<evidence type="ECO:0000313" key="4">
    <source>
        <dbReference type="EMBL" id="TDL22309.1"/>
    </source>
</evidence>